<evidence type="ECO:0000256" key="1">
    <source>
        <dbReference type="ARBA" id="ARBA00004651"/>
    </source>
</evidence>
<keyword evidence="11" id="KW-1185">Reference proteome</keyword>
<evidence type="ECO:0000259" key="9">
    <source>
        <dbReference type="PROSITE" id="PS50928"/>
    </source>
</evidence>
<dbReference type="InterPro" id="IPR000515">
    <property type="entry name" value="MetI-like"/>
</dbReference>
<dbReference type="SUPFAM" id="SSF161098">
    <property type="entry name" value="MetI-like"/>
    <property type="match status" value="1"/>
</dbReference>
<comment type="similarity">
    <text evidence="7">Belongs to the binding-protein-dependent transport system permease family.</text>
</comment>
<sequence length="312" mass="33165">MTQRLAPPPSVSPDGGGPRAQPLQHTPARRAILRRLRSKPSVKGSALALLALLAVVLLAPWLAPQNPYDLAALDFLDGRLAPGAQSASGATYWLGTDDQGRDMLSAILYGLRISLVVGLSAVGLAALIGSLAGLLAAYRGGAIDALLMRVVDFILGFPSMLVALVLLAAIGRGVDKVILAIVLVQWANYARIMRARALQERKKEYVEAARNLGFSAWRIMTRHLLPNCIAPVLVFATIQIANAIALEATLSFLGVGVPITEPSLGLLIANGFNYLLSGEYWISMFPGLALLALILAINLLGDRLRAALDPRS</sequence>
<name>A0A2A2A8Q9_9BURK</name>
<evidence type="ECO:0000256" key="8">
    <source>
        <dbReference type="SAM" id="MobiDB-lite"/>
    </source>
</evidence>
<reference evidence="10 11" key="1">
    <citation type="submission" date="2017-08" db="EMBL/GenBank/DDBJ databases">
        <title>WGS of Clinical strains of the CDC Group NO-1 linked to zoonotic infections in humans.</title>
        <authorList>
            <person name="Bernier A.-M."/>
            <person name="Bernard K."/>
        </authorList>
    </citation>
    <scope>NUCLEOTIDE SEQUENCE [LARGE SCALE GENOMIC DNA]</scope>
    <source>
        <strain evidence="10 11">NML00-0135</strain>
    </source>
</reference>
<protein>
    <submittedName>
        <fullName evidence="10">Peptide ABC transporter permease</fullName>
    </submittedName>
</protein>
<proteinExistence type="inferred from homology"/>
<dbReference type="AlphaFoldDB" id="A0A2A2A8Q9"/>
<accession>A0A2A2A8Q9</accession>
<dbReference type="EMBL" id="NSJB01000016">
    <property type="protein sequence ID" value="PAT34216.1"/>
    <property type="molecule type" value="Genomic_DNA"/>
</dbReference>
<keyword evidence="4 7" id="KW-0812">Transmembrane</keyword>
<dbReference type="Proteomes" id="UP000218054">
    <property type="component" value="Unassembled WGS sequence"/>
</dbReference>
<dbReference type="Pfam" id="PF00528">
    <property type="entry name" value="BPD_transp_1"/>
    <property type="match status" value="1"/>
</dbReference>
<evidence type="ECO:0000313" key="11">
    <source>
        <dbReference type="Proteomes" id="UP000218054"/>
    </source>
</evidence>
<evidence type="ECO:0000256" key="5">
    <source>
        <dbReference type="ARBA" id="ARBA00022989"/>
    </source>
</evidence>
<organism evidence="10 11">
    <name type="scientific">Vandammella animalimorsus</name>
    <dbReference type="NCBI Taxonomy" id="2029117"/>
    <lineage>
        <taxon>Bacteria</taxon>
        <taxon>Pseudomonadati</taxon>
        <taxon>Pseudomonadota</taxon>
        <taxon>Betaproteobacteria</taxon>
        <taxon>Burkholderiales</taxon>
        <taxon>Comamonadaceae</taxon>
        <taxon>Vandammella</taxon>
    </lineage>
</organism>
<feature type="transmembrane region" description="Helical" evidence="7">
    <location>
        <begin position="150"/>
        <end position="171"/>
    </location>
</feature>
<keyword evidence="5 7" id="KW-1133">Transmembrane helix</keyword>
<evidence type="ECO:0000256" key="4">
    <source>
        <dbReference type="ARBA" id="ARBA00022692"/>
    </source>
</evidence>
<evidence type="ECO:0000313" key="10">
    <source>
        <dbReference type="EMBL" id="PAT34216.1"/>
    </source>
</evidence>
<gene>
    <name evidence="10" type="ORF">CK625_13045</name>
</gene>
<feature type="domain" description="ABC transmembrane type-1" evidence="9">
    <location>
        <begin position="111"/>
        <end position="301"/>
    </location>
</feature>
<dbReference type="PANTHER" id="PTHR43386:SF26">
    <property type="entry name" value="ABC TRANSPORTER PERMEASE PROTEIN"/>
    <property type="match status" value="1"/>
</dbReference>
<keyword evidence="3" id="KW-1003">Cell membrane</keyword>
<dbReference type="InterPro" id="IPR050366">
    <property type="entry name" value="BP-dependent_transpt_permease"/>
</dbReference>
<dbReference type="GO" id="GO:0005886">
    <property type="term" value="C:plasma membrane"/>
    <property type="evidence" value="ECO:0007669"/>
    <property type="project" value="UniProtKB-SubCell"/>
</dbReference>
<dbReference type="InterPro" id="IPR035906">
    <property type="entry name" value="MetI-like_sf"/>
</dbReference>
<dbReference type="Gene3D" id="1.10.3720.10">
    <property type="entry name" value="MetI-like"/>
    <property type="match status" value="1"/>
</dbReference>
<evidence type="ECO:0000256" key="7">
    <source>
        <dbReference type="RuleBase" id="RU363032"/>
    </source>
</evidence>
<feature type="compositionally biased region" description="Pro residues" evidence="8">
    <location>
        <begin position="1"/>
        <end position="11"/>
    </location>
</feature>
<comment type="caution">
    <text evidence="10">The sequence shown here is derived from an EMBL/GenBank/DDBJ whole genome shotgun (WGS) entry which is preliminary data.</text>
</comment>
<evidence type="ECO:0000256" key="2">
    <source>
        <dbReference type="ARBA" id="ARBA00022448"/>
    </source>
</evidence>
<keyword evidence="6 7" id="KW-0472">Membrane</keyword>
<feature type="transmembrane region" description="Helical" evidence="7">
    <location>
        <begin position="280"/>
        <end position="301"/>
    </location>
</feature>
<evidence type="ECO:0000256" key="3">
    <source>
        <dbReference type="ARBA" id="ARBA00022475"/>
    </source>
</evidence>
<feature type="transmembrane region" description="Helical" evidence="7">
    <location>
        <begin position="113"/>
        <end position="138"/>
    </location>
</feature>
<feature type="transmembrane region" description="Helical" evidence="7">
    <location>
        <begin position="177"/>
        <end position="193"/>
    </location>
</feature>
<feature type="region of interest" description="Disordered" evidence="8">
    <location>
        <begin position="1"/>
        <end position="24"/>
    </location>
</feature>
<dbReference type="CDD" id="cd06261">
    <property type="entry name" value="TM_PBP2"/>
    <property type="match status" value="1"/>
</dbReference>
<evidence type="ECO:0000256" key="6">
    <source>
        <dbReference type="ARBA" id="ARBA00023136"/>
    </source>
</evidence>
<keyword evidence="2 7" id="KW-0813">Transport</keyword>
<comment type="subcellular location">
    <subcellularLocation>
        <location evidence="1 7">Cell membrane</location>
        <topology evidence="1 7">Multi-pass membrane protein</topology>
    </subcellularLocation>
</comment>
<feature type="transmembrane region" description="Helical" evidence="7">
    <location>
        <begin position="224"/>
        <end position="245"/>
    </location>
</feature>
<dbReference type="GO" id="GO:0055085">
    <property type="term" value="P:transmembrane transport"/>
    <property type="evidence" value="ECO:0007669"/>
    <property type="project" value="InterPro"/>
</dbReference>
<dbReference type="PROSITE" id="PS50928">
    <property type="entry name" value="ABC_TM1"/>
    <property type="match status" value="1"/>
</dbReference>
<feature type="transmembrane region" description="Helical" evidence="7">
    <location>
        <begin position="44"/>
        <end position="63"/>
    </location>
</feature>
<dbReference type="PANTHER" id="PTHR43386">
    <property type="entry name" value="OLIGOPEPTIDE TRANSPORT SYSTEM PERMEASE PROTEIN APPC"/>
    <property type="match status" value="1"/>
</dbReference>
<dbReference type="RefSeq" id="WP_095540764.1">
    <property type="nucleotide sequence ID" value="NZ_NSJB01000016.1"/>
</dbReference>